<dbReference type="Proteomes" id="UP000309340">
    <property type="component" value="Unassembled WGS sequence"/>
</dbReference>
<dbReference type="InterPro" id="IPR011989">
    <property type="entry name" value="ARM-like"/>
</dbReference>
<sequence>MPGRQFERLSSALQDMDASAVNKRASGRARKQPEAYASSPFTSSSKRKRDETDDVAADGDREMPGDYVSDDEEVEEGEDEPAEEELREQKRNARKPKTTEPTKPAQKKAKVNGASLPIRAATGGARKRAPKKGRAANAADAEAAGGLYAEVFASGAAQEDIVGNWLRRFDTNDSGALTEIVNFVLRCAGCEGEVLEHDIEDPDGATNKLDDLRDEYQASNPTDYPLIAKGKAAGSFKQGMIGFFQSLVRAMAIKGVLYDTPMLMENVQTWVSTMSSAPNRSFRHTATVISLSIITALCGVARENSEDSARLQRQAETEKKKSRVNKDRVKSIEQNAKEKARALETIEPMMKDWFDVVFIHRYRDVDPIIRRDCVAALGDWITTMPDMFFDGQHLRYLGWVLSDTASTTRGEVIKQLHRVYKNKDLLGGLKTFTEKFRPRLVEVATTDAEINVRVSGIELLDLLRENGLLEPDDIDAVGRMIFDSDARVRKTVAAFFAENVNDLYGSKIDDLGGLESLEESLPETGDDNNDTPRLEWLKYKSLAEMLGSYDADDNLPSQIERSKSDGGLTLHLSGGDSRFTLAGDVLYEKVKEIKDWQALAGYLLFDLSDSGTNGVTDDALSQLKHETVLSEKEEAILLEVLNASSKRTLSGLAEQLKAPKTKLTARQKERLEEEQEEAARHLASLVPKLLKKFGDVPGTAAAVLRVESVLSLPSLRDMQQDSVTYAALLDDVRKQFMSHGTDEVLAPASNAILHAKLYGELDDMTEEKVTALWEDVISNLSELLTPATVTVRGASQFEELTALSSNLLRIVRLSSVSDCIPSFEDGSVTPASDAGEEEYHSVIDYIIALVQRAKPARGPAPDADEAALEDEVAARAADAALFYLRWKVKAIISAVTASNGADVSMDELEALATRRDNYVTNLQSALEARKPGEEVSLVLASSLLEMYTSAAILRDLKPRPGMSDDYTALVMGFTPELQTLIMRVFTACEKNFAKLSGKKLEDAQVDQDADAVDDDPMSDPESDDGDDEPTQTQTQASQQRKEAKVLNTLLAEQKLCALTGKIIHALFADVMEDGPVHARLERNKTRLGPNFKEVVAYLNLDAAQKKGKAKSKVKSKGKPAVNGTTGRKGKAHPKSNAIVADDEVDDEIEDVDADDGEEALRRRELVDDDEPEPEQEEAEAVDGAHAEEESVMGD</sequence>
<protein>
    <recommendedName>
        <fullName evidence="2">SCD domain-containing protein</fullName>
    </recommendedName>
</protein>
<dbReference type="GO" id="GO:0007062">
    <property type="term" value="P:sister chromatid cohesion"/>
    <property type="evidence" value="ECO:0007669"/>
    <property type="project" value="UniProtKB-ARBA"/>
</dbReference>
<gene>
    <name evidence="3" type="ORF">B0A55_03932</name>
</gene>
<dbReference type="OrthoDB" id="498590at2759"/>
<evidence type="ECO:0000259" key="2">
    <source>
        <dbReference type="PROSITE" id="PS51425"/>
    </source>
</evidence>
<dbReference type="InterPro" id="IPR016024">
    <property type="entry name" value="ARM-type_fold"/>
</dbReference>
<dbReference type="GO" id="GO:0005634">
    <property type="term" value="C:nucleus"/>
    <property type="evidence" value="ECO:0007669"/>
    <property type="project" value="TreeGrafter"/>
</dbReference>
<comment type="caution">
    <text evidence="3">The sequence shown here is derived from an EMBL/GenBank/DDBJ whole genome shotgun (WGS) entry which is preliminary data.</text>
</comment>
<evidence type="ECO:0000256" key="1">
    <source>
        <dbReference type="SAM" id="MobiDB-lite"/>
    </source>
</evidence>
<evidence type="ECO:0000313" key="4">
    <source>
        <dbReference type="Proteomes" id="UP000309340"/>
    </source>
</evidence>
<name>A0A4U0XI31_9PEZI</name>
<evidence type="ECO:0000313" key="3">
    <source>
        <dbReference type="EMBL" id="TKA76710.1"/>
    </source>
</evidence>
<feature type="compositionally biased region" description="Acidic residues" evidence="1">
    <location>
        <begin position="1003"/>
        <end position="1029"/>
    </location>
</feature>
<feature type="compositionally biased region" description="Acidic residues" evidence="1">
    <location>
        <begin position="1140"/>
        <end position="1157"/>
    </location>
</feature>
<feature type="region of interest" description="Disordered" evidence="1">
    <location>
        <begin position="1003"/>
        <end position="1040"/>
    </location>
</feature>
<dbReference type="InterPro" id="IPR013721">
    <property type="entry name" value="STAG"/>
</dbReference>
<feature type="region of interest" description="Disordered" evidence="1">
    <location>
        <begin position="1108"/>
        <end position="1194"/>
    </location>
</feature>
<dbReference type="STRING" id="329884.A0A4U0XI31"/>
<dbReference type="EMBL" id="NAJQ01000155">
    <property type="protein sequence ID" value="TKA76710.1"/>
    <property type="molecule type" value="Genomic_DNA"/>
</dbReference>
<dbReference type="PANTHER" id="PTHR11199:SF0">
    <property type="entry name" value="LD34181P-RELATED"/>
    <property type="match status" value="1"/>
</dbReference>
<dbReference type="GO" id="GO:0003682">
    <property type="term" value="F:chromatin binding"/>
    <property type="evidence" value="ECO:0007669"/>
    <property type="project" value="TreeGrafter"/>
</dbReference>
<feature type="compositionally biased region" description="Acidic residues" evidence="1">
    <location>
        <begin position="1166"/>
        <end position="1180"/>
    </location>
</feature>
<feature type="region of interest" description="Disordered" evidence="1">
    <location>
        <begin position="1"/>
        <end position="137"/>
    </location>
</feature>
<dbReference type="PANTHER" id="PTHR11199">
    <property type="entry name" value="STROMAL ANTIGEN"/>
    <property type="match status" value="1"/>
</dbReference>
<dbReference type="InterPro" id="IPR056396">
    <property type="entry name" value="HEAT_SCC3-SA"/>
</dbReference>
<dbReference type="GO" id="GO:0000785">
    <property type="term" value="C:chromatin"/>
    <property type="evidence" value="ECO:0007669"/>
    <property type="project" value="TreeGrafter"/>
</dbReference>
<dbReference type="AlphaFoldDB" id="A0A4U0XI31"/>
<keyword evidence="4" id="KW-1185">Reference proteome</keyword>
<dbReference type="GO" id="GO:0008278">
    <property type="term" value="C:cohesin complex"/>
    <property type="evidence" value="ECO:0007669"/>
    <property type="project" value="TreeGrafter"/>
</dbReference>
<feature type="compositionally biased region" description="Basic residues" evidence="1">
    <location>
        <begin position="1108"/>
        <end position="1117"/>
    </location>
</feature>
<dbReference type="PROSITE" id="PS51425">
    <property type="entry name" value="SCD"/>
    <property type="match status" value="1"/>
</dbReference>
<dbReference type="Pfam" id="PF08514">
    <property type="entry name" value="STAG"/>
    <property type="match status" value="1"/>
</dbReference>
<reference evidence="3 4" key="1">
    <citation type="submission" date="2017-03" db="EMBL/GenBank/DDBJ databases">
        <title>Genomes of endolithic fungi from Antarctica.</title>
        <authorList>
            <person name="Coleine C."/>
            <person name="Masonjones S."/>
            <person name="Stajich J.E."/>
        </authorList>
    </citation>
    <scope>NUCLEOTIDE SEQUENCE [LARGE SCALE GENOMIC DNA]</scope>
    <source>
        <strain evidence="3 4">CCFEE 5184</strain>
    </source>
</reference>
<dbReference type="Pfam" id="PF24571">
    <property type="entry name" value="HEAT_SCC3-SA"/>
    <property type="match status" value="1"/>
</dbReference>
<organism evidence="3 4">
    <name type="scientific">Friedmanniomyces simplex</name>
    <dbReference type="NCBI Taxonomy" id="329884"/>
    <lineage>
        <taxon>Eukaryota</taxon>
        <taxon>Fungi</taxon>
        <taxon>Dikarya</taxon>
        <taxon>Ascomycota</taxon>
        <taxon>Pezizomycotina</taxon>
        <taxon>Dothideomycetes</taxon>
        <taxon>Dothideomycetidae</taxon>
        <taxon>Mycosphaerellales</taxon>
        <taxon>Teratosphaeriaceae</taxon>
        <taxon>Friedmanniomyces</taxon>
    </lineage>
</organism>
<feature type="domain" description="SCD" evidence="2">
    <location>
        <begin position="358"/>
        <end position="443"/>
    </location>
</feature>
<feature type="region of interest" description="Disordered" evidence="1">
    <location>
        <begin position="307"/>
        <end position="329"/>
    </location>
</feature>
<dbReference type="InterPro" id="IPR020839">
    <property type="entry name" value="SCD"/>
</dbReference>
<proteinExistence type="predicted"/>
<feature type="compositionally biased region" description="Acidic residues" evidence="1">
    <location>
        <begin position="68"/>
        <end position="86"/>
    </location>
</feature>
<accession>A0A4U0XI31</accession>
<dbReference type="Gene3D" id="1.25.10.10">
    <property type="entry name" value="Leucine-rich Repeat Variant"/>
    <property type="match status" value="1"/>
</dbReference>
<feature type="compositionally biased region" description="Basic residues" evidence="1">
    <location>
        <begin position="125"/>
        <end position="134"/>
    </location>
</feature>
<dbReference type="Pfam" id="PF21581">
    <property type="entry name" value="SCD"/>
    <property type="match status" value="1"/>
</dbReference>
<dbReference type="SUPFAM" id="SSF48371">
    <property type="entry name" value="ARM repeat"/>
    <property type="match status" value="1"/>
</dbReference>
<dbReference type="InterPro" id="IPR039662">
    <property type="entry name" value="Cohesin_Scc3/SA"/>
</dbReference>